<keyword evidence="3" id="KW-0547">Nucleotide-binding</keyword>
<keyword evidence="7" id="KW-1185">Reference proteome</keyword>
<evidence type="ECO:0000256" key="2">
    <source>
        <dbReference type="ARBA" id="ARBA00022553"/>
    </source>
</evidence>
<dbReference type="EC" id="6.2.1.30" evidence="3"/>
<evidence type="ECO:0000256" key="3">
    <source>
        <dbReference type="PIRNR" id="PIRNR006444"/>
    </source>
</evidence>
<dbReference type="Pfam" id="PF14535">
    <property type="entry name" value="AMP-binding_C_2"/>
    <property type="match status" value="1"/>
</dbReference>
<feature type="domain" description="AMP-dependent synthetase/ligase" evidence="4">
    <location>
        <begin position="74"/>
        <end position="280"/>
    </location>
</feature>
<feature type="domain" description="AMP-dependent ligase C-terminal" evidence="5">
    <location>
        <begin position="330"/>
        <end position="431"/>
    </location>
</feature>
<dbReference type="EMBL" id="CP065425">
    <property type="protein sequence ID" value="QQZ08396.1"/>
    <property type="molecule type" value="Genomic_DNA"/>
</dbReference>
<comment type="function">
    <text evidence="3">Catalyzes the activation of phenylacetic acid (PA) to phenylacetyl-CoA (PA-CoA).</text>
</comment>
<dbReference type="InterPro" id="IPR051414">
    <property type="entry name" value="Adenylate-forming_Reductase"/>
</dbReference>
<dbReference type="InterPro" id="IPR000873">
    <property type="entry name" value="AMP-dep_synth/lig_dom"/>
</dbReference>
<keyword evidence="3 6" id="KW-0436">Ligase</keyword>
<comment type="pathway">
    <text evidence="3">Aromatic compound metabolism; phenylacetate degradation.</text>
</comment>
<dbReference type="Proteomes" id="UP000595691">
    <property type="component" value="Chromosome"/>
</dbReference>
<dbReference type="RefSeq" id="WP_202777214.1">
    <property type="nucleotide sequence ID" value="NZ_CP065425.1"/>
</dbReference>
<dbReference type="PIRSF" id="PIRSF006444">
    <property type="entry name" value="PaaK"/>
    <property type="match status" value="1"/>
</dbReference>
<evidence type="ECO:0000259" key="4">
    <source>
        <dbReference type="Pfam" id="PF00501"/>
    </source>
</evidence>
<proteinExistence type="inferred from homology"/>
<dbReference type="InterPro" id="IPR045851">
    <property type="entry name" value="AMP-bd_C_sf"/>
</dbReference>
<dbReference type="InterPro" id="IPR011880">
    <property type="entry name" value="PA_CoA_ligase"/>
</dbReference>
<keyword evidence="1" id="KW-0596">Phosphopantetheine</keyword>
<name>A0ABX7DZK1_9BACI</name>
<sequence length="437" mass="49205">MIESAERSLIQHQQLHDLKNTINRVYRNVPFYQQQFLKLQISPHDIQQLDDIRKLPFTTKKDLRDHYPFGLFASKQNELVRIHASSGTSGKPTVVGYTKKDIENWSSIVARAISIAGGNSGDILQNAYGYGLFTGGLGLHYGGEELGVTVIPISGGNTERQINIIQDFKPTILCSTPSYALNIGEKMIELGLNPRDTSLRIGIFGAEPWSDEMRKKLEDLFDIKACDIYGLSEVIGPGVAMECYEGQNGLHIAEDHFLVEVINPKTLQPVPNGEEGELVFTSLKKEAFPIIRYRSGDIASITTEKCNCGRTTARMSRIKGRIDDMIIIRGINVFPSDIEHHLIQVKDIAPHYQVHLLRKSSLDEIELHVEITEELFQQISQNLQHPKIKTLQNEIYGKMKSNCLISMKITIHPPKALPRSEGKAIRIIDHRYTNVAE</sequence>
<comment type="catalytic activity">
    <reaction evidence="3">
        <text>2-phenylacetate + ATP + CoA = phenylacetyl-CoA + AMP + diphosphate</text>
        <dbReference type="Rhea" id="RHEA:20956"/>
        <dbReference type="ChEBI" id="CHEBI:18401"/>
        <dbReference type="ChEBI" id="CHEBI:30616"/>
        <dbReference type="ChEBI" id="CHEBI:33019"/>
        <dbReference type="ChEBI" id="CHEBI:57287"/>
        <dbReference type="ChEBI" id="CHEBI:57390"/>
        <dbReference type="ChEBI" id="CHEBI:456215"/>
        <dbReference type="EC" id="6.2.1.30"/>
    </reaction>
</comment>
<evidence type="ECO:0000259" key="5">
    <source>
        <dbReference type="Pfam" id="PF14535"/>
    </source>
</evidence>
<organism evidence="6 7">
    <name type="scientific">Heyndrickxia vini</name>
    <dbReference type="NCBI Taxonomy" id="1476025"/>
    <lineage>
        <taxon>Bacteria</taxon>
        <taxon>Bacillati</taxon>
        <taxon>Bacillota</taxon>
        <taxon>Bacilli</taxon>
        <taxon>Bacillales</taxon>
        <taxon>Bacillaceae</taxon>
        <taxon>Heyndrickxia</taxon>
    </lineage>
</organism>
<evidence type="ECO:0000256" key="1">
    <source>
        <dbReference type="ARBA" id="ARBA00022450"/>
    </source>
</evidence>
<accession>A0ABX7DZK1</accession>
<dbReference type="Gene3D" id="3.40.50.12780">
    <property type="entry name" value="N-terminal domain of ligase-like"/>
    <property type="match status" value="1"/>
</dbReference>
<dbReference type="Gene3D" id="3.30.300.30">
    <property type="match status" value="1"/>
</dbReference>
<evidence type="ECO:0000313" key="6">
    <source>
        <dbReference type="EMBL" id="QQZ08396.1"/>
    </source>
</evidence>
<dbReference type="GO" id="GO:0016874">
    <property type="term" value="F:ligase activity"/>
    <property type="evidence" value="ECO:0007669"/>
    <property type="project" value="UniProtKB-KW"/>
</dbReference>
<dbReference type="Pfam" id="PF00501">
    <property type="entry name" value="AMP-binding"/>
    <property type="match status" value="1"/>
</dbReference>
<reference evidence="6 7" key="1">
    <citation type="submission" date="2020-11" db="EMBL/GenBank/DDBJ databases">
        <title>Taxonomic evaluation of the Bacillus sporothermodurans group of bacteria based on whole genome sequences.</title>
        <authorList>
            <person name="Fiedler G."/>
            <person name="Herbstmann A.-D."/>
            <person name="Doll E."/>
            <person name="Wenning M."/>
            <person name="Brinks E."/>
            <person name="Kabisch J."/>
            <person name="Breitenwieser F."/>
            <person name="Lappann M."/>
            <person name="Boehnlein C."/>
            <person name="Franz C."/>
        </authorList>
    </citation>
    <scope>NUCLEOTIDE SEQUENCE [LARGE SCALE GENOMIC DNA]</scope>
    <source>
        <strain evidence="6 7">JCM 19841</strain>
    </source>
</reference>
<keyword evidence="2" id="KW-0597">Phosphoprotein</keyword>
<dbReference type="CDD" id="cd05913">
    <property type="entry name" value="PaaK"/>
    <property type="match status" value="1"/>
</dbReference>
<comment type="similarity">
    <text evidence="3">Belongs to the phenylacetyl-CoA ligase family.</text>
</comment>
<evidence type="ECO:0000313" key="7">
    <source>
        <dbReference type="Proteomes" id="UP000595691"/>
    </source>
</evidence>
<dbReference type="InterPro" id="IPR042099">
    <property type="entry name" value="ANL_N_sf"/>
</dbReference>
<gene>
    <name evidence="6" type="ORF">I5776_15150</name>
</gene>
<dbReference type="InterPro" id="IPR028154">
    <property type="entry name" value="AMP-dep_Lig_C"/>
</dbReference>
<dbReference type="PANTHER" id="PTHR43439">
    <property type="entry name" value="PHENYLACETATE-COENZYME A LIGASE"/>
    <property type="match status" value="1"/>
</dbReference>
<dbReference type="SUPFAM" id="SSF56801">
    <property type="entry name" value="Acetyl-CoA synthetase-like"/>
    <property type="match status" value="1"/>
</dbReference>
<dbReference type="PANTHER" id="PTHR43439:SF2">
    <property type="entry name" value="ENZYME, PUTATIVE (JCVI)-RELATED"/>
    <property type="match status" value="1"/>
</dbReference>
<protein>
    <recommendedName>
        <fullName evidence="3">Phenylacetate-coenzyme A ligase</fullName>
        <ecNumber evidence="3">6.2.1.30</ecNumber>
    </recommendedName>
    <alternativeName>
        <fullName evidence="3">Phenylacetyl-CoA ligase</fullName>
    </alternativeName>
</protein>